<reference evidence="5" key="1">
    <citation type="submission" date="2016-06" db="UniProtKB">
        <authorList>
            <consortium name="WormBaseParasite"/>
        </authorList>
    </citation>
    <scope>IDENTIFICATION</scope>
</reference>
<dbReference type="Pfam" id="PF01770">
    <property type="entry name" value="Folate_carrier"/>
    <property type="match status" value="1"/>
</dbReference>
<comment type="similarity">
    <text evidence="1">Belongs to the reduced folate carrier (RFC) transporter (TC 2.A.48) family.</text>
</comment>
<dbReference type="GO" id="GO:0090482">
    <property type="term" value="F:vitamin transmembrane transporter activity"/>
    <property type="evidence" value="ECO:0007669"/>
    <property type="project" value="InterPro"/>
</dbReference>
<evidence type="ECO:0000256" key="1">
    <source>
        <dbReference type="ARBA" id="ARBA00005773"/>
    </source>
</evidence>
<evidence type="ECO:0000313" key="4">
    <source>
        <dbReference type="Proteomes" id="UP000270296"/>
    </source>
</evidence>
<dbReference type="GO" id="GO:0005886">
    <property type="term" value="C:plasma membrane"/>
    <property type="evidence" value="ECO:0007669"/>
    <property type="project" value="TreeGrafter"/>
</dbReference>
<organism evidence="5">
    <name type="scientific">Soboliphyme baturini</name>
    <dbReference type="NCBI Taxonomy" id="241478"/>
    <lineage>
        <taxon>Eukaryota</taxon>
        <taxon>Metazoa</taxon>
        <taxon>Ecdysozoa</taxon>
        <taxon>Nematoda</taxon>
        <taxon>Enoplea</taxon>
        <taxon>Dorylaimia</taxon>
        <taxon>Dioctophymatida</taxon>
        <taxon>Dioctophymatoidea</taxon>
        <taxon>Soboliphymatidae</taxon>
        <taxon>Soboliphyme</taxon>
    </lineage>
</organism>
<dbReference type="NCBIfam" id="TIGR00806">
    <property type="entry name" value="rfc"/>
    <property type="match status" value="1"/>
</dbReference>
<dbReference type="OrthoDB" id="18814at2759"/>
<dbReference type="EMBL" id="UZAM01007586">
    <property type="protein sequence ID" value="VDP00121.1"/>
    <property type="molecule type" value="Genomic_DNA"/>
</dbReference>
<sequence>MHIQWSSSVLYTYGFVKEFRPVEPFLTPFLVTTSKNLTSEQLYSEVYPVWTYSYLVFLVLVLLLSDLLRHQPVIVCESVAYAATWLLLTWGHSVALMQLMEVMYGIATATEIAYYAYAYTKYDLSCYKRISSNCRGAVEAGKFCSYLLSQLIISFRWGSYILLNYISLASMFCAFIVALLLPPIHKKDIQNEEQQDAVETLSHWKCDAVANYYKQMFFSCRKIYSNAFILKWSLWWSLATCGFFQIGNYIQLLWQSQLAEGQELYNGLTETVSCFLGTVAVLCTQFINVAWDIYGDAILSVLSAVDCALLYVMSCSWTIALTYVFYVVYRILYKIMFTVAM</sequence>
<dbReference type="AlphaFoldDB" id="A0A183IHN6"/>
<dbReference type="SUPFAM" id="SSF103473">
    <property type="entry name" value="MFS general substrate transporter"/>
    <property type="match status" value="1"/>
</dbReference>
<proteinExistence type="inferred from homology"/>
<protein>
    <submittedName>
        <fullName evidence="5">Thiamine transporter 2</fullName>
    </submittedName>
</protein>
<name>A0A183IHN6_9BILA</name>
<dbReference type="PANTHER" id="PTHR10686:SF18">
    <property type="entry name" value="IP11787P-RELATED"/>
    <property type="match status" value="1"/>
</dbReference>
<feature type="transmembrane region" description="Helical" evidence="2">
    <location>
        <begin position="157"/>
        <end position="181"/>
    </location>
</feature>
<dbReference type="Proteomes" id="UP000270296">
    <property type="component" value="Unassembled WGS sequence"/>
</dbReference>
<keyword evidence="2" id="KW-1133">Transmembrane helix</keyword>
<feature type="transmembrane region" description="Helical" evidence="2">
    <location>
        <begin position="308"/>
        <end position="332"/>
    </location>
</feature>
<gene>
    <name evidence="3" type="ORF">SBAD_LOCUS3131</name>
</gene>
<keyword evidence="2" id="KW-0472">Membrane</keyword>
<evidence type="ECO:0000313" key="3">
    <source>
        <dbReference type="EMBL" id="VDP00121.1"/>
    </source>
</evidence>
<feature type="transmembrane region" description="Helical" evidence="2">
    <location>
        <begin position="80"/>
        <end position="100"/>
    </location>
</feature>
<dbReference type="PANTHER" id="PTHR10686">
    <property type="entry name" value="FOLATE TRANSPORTER"/>
    <property type="match status" value="1"/>
</dbReference>
<reference evidence="3 4" key="2">
    <citation type="submission" date="2018-11" db="EMBL/GenBank/DDBJ databases">
        <authorList>
            <consortium name="Pathogen Informatics"/>
        </authorList>
    </citation>
    <scope>NUCLEOTIDE SEQUENCE [LARGE SCALE GENOMIC DNA]</scope>
</reference>
<keyword evidence="2" id="KW-0812">Transmembrane</keyword>
<feature type="transmembrane region" description="Helical" evidence="2">
    <location>
        <begin position="223"/>
        <end position="246"/>
    </location>
</feature>
<keyword evidence="4" id="KW-1185">Reference proteome</keyword>
<accession>A0A183IHN6</accession>
<dbReference type="WBParaSite" id="SBAD_0000327701-mRNA-1">
    <property type="protein sequence ID" value="SBAD_0000327701-mRNA-1"/>
    <property type="gene ID" value="SBAD_0000327701"/>
</dbReference>
<feature type="transmembrane region" description="Helical" evidence="2">
    <location>
        <begin position="49"/>
        <end position="68"/>
    </location>
</feature>
<evidence type="ECO:0000256" key="2">
    <source>
        <dbReference type="SAM" id="Phobius"/>
    </source>
</evidence>
<dbReference type="Gene3D" id="1.20.1250.20">
    <property type="entry name" value="MFS general substrate transporter like domains"/>
    <property type="match status" value="1"/>
</dbReference>
<evidence type="ECO:0000313" key="5">
    <source>
        <dbReference type="WBParaSite" id="SBAD_0000327701-mRNA-1"/>
    </source>
</evidence>
<dbReference type="InterPro" id="IPR036259">
    <property type="entry name" value="MFS_trans_sf"/>
</dbReference>
<dbReference type="InterPro" id="IPR002666">
    <property type="entry name" value="Folate_carrier"/>
</dbReference>